<organism evidence="1 2">
    <name type="scientific">Tetradesmus obliquus</name>
    <name type="common">Green alga</name>
    <name type="synonym">Acutodesmus obliquus</name>
    <dbReference type="NCBI Taxonomy" id="3088"/>
    <lineage>
        <taxon>Eukaryota</taxon>
        <taxon>Viridiplantae</taxon>
        <taxon>Chlorophyta</taxon>
        <taxon>core chlorophytes</taxon>
        <taxon>Chlorophyceae</taxon>
        <taxon>CS clade</taxon>
        <taxon>Sphaeropleales</taxon>
        <taxon>Scenedesmaceae</taxon>
        <taxon>Tetradesmus</taxon>
    </lineage>
</organism>
<dbReference type="AlphaFoldDB" id="A0A383W0Q5"/>
<evidence type="ECO:0000313" key="1">
    <source>
        <dbReference type="EMBL" id="SZX70770.1"/>
    </source>
</evidence>
<dbReference type="EMBL" id="FNXT01001009">
    <property type="protein sequence ID" value="SZX70770.1"/>
    <property type="molecule type" value="Genomic_DNA"/>
</dbReference>
<gene>
    <name evidence="1" type="ORF">BQ4739_LOCUS10947</name>
</gene>
<accession>A0A383W0Q5</accession>
<reference evidence="1 2" key="1">
    <citation type="submission" date="2016-10" db="EMBL/GenBank/DDBJ databases">
        <authorList>
            <person name="Cai Z."/>
        </authorList>
    </citation>
    <scope>NUCLEOTIDE SEQUENCE [LARGE SCALE GENOMIC DNA]</scope>
</reference>
<dbReference type="Proteomes" id="UP000256970">
    <property type="component" value="Unassembled WGS sequence"/>
</dbReference>
<protein>
    <submittedName>
        <fullName evidence="1">Uncharacterized protein</fullName>
    </submittedName>
</protein>
<sequence>MRRSPSALAAPAPARQPSCLAKAGKQRCSCWQSDSTVDTLSHALEDAHDSCTPQPCSATSGGHQLLCLTSLQPSQLIICNRSSPVGQQRSKQHAAAAGLSQAATAAQAIIQTTASTVHWQRLRQQGSSTYLQLAGWRCGMGQVHGSAACAAELDWC</sequence>
<name>A0A383W0Q5_TETOB</name>
<keyword evidence="2" id="KW-1185">Reference proteome</keyword>
<proteinExistence type="predicted"/>
<evidence type="ECO:0000313" key="2">
    <source>
        <dbReference type="Proteomes" id="UP000256970"/>
    </source>
</evidence>